<name>A0ABR0EC85_ZASCE</name>
<dbReference type="InterPro" id="IPR000182">
    <property type="entry name" value="GNAT_dom"/>
</dbReference>
<dbReference type="InterPro" id="IPR016181">
    <property type="entry name" value="Acyl_CoA_acyltransferase"/>
</dbReference>
<dbReference type="Pfam" id="PF13302">
    <property type="entry name" value="Acetyltransf_3"/>
    <property type="match status" value="1"/>
</dbReference>
<protein>
    <recommendedName>
        <fullName evidence="1">N-acetyltransferase domain-containing protein</fullName>
    </recommendedName>
</protein>
<dbReference type="PROSITE" id="PS51186">
    <property type="entry name" value="GNAT"/>
    <property type="match status" value="1"/>
</dbReference>
<dbReference type="EMBL" id="JAXOVC010000007">
    <property type="protein sequence ID" value="KAK4498880.1"/>
    <property type="molecule type" value="Genomic_DNA"/>
</dbReference>
<dbReference type="PANTHER" id="PTHR43415">
    <property type="entry name" value="SPERMIDINE N(1)-ACETYLTRANSFERASE"/>
    <property type="match status" value="1"/>
</dbReference>
<sequence>MFTARTSPRLTYRPVESTDEDFIWSLTLNHRDWRNFNVAHDAPPSKAFVADWLKNMEEKSMLAAVASLPKDTNNPESAETPIGIVNMVGPAPVTAAHGASMFGLIILPEYQSKGLGTEIFNWAVWWQFECANMRRLELGVAKENEKAVHVYKKAGFQVEGCRREAKYYEGKYEDVYMMALLAHEWREKRKGVVNGEIEVDGVGAFCSDEKERRVTEEEMQGQKDEK</sequence>
<comment type="caution">
    <text evidence="2">The sequence shown here is derived from an EMBL/GenBank/DDBJ whole genome shotgun (WGS) entry which is preliminary data.</text>
</comment>
<dbReference type="Gene3D" id="3.40.630.30">
    <property type="match status" value="1"/>
</dbReference>
<feature type="domain" description="N-acetyltransferase" evidence="1">
    <location>
        <begin position="10"/>
        <end position="182"/>
    </location>
</feature>
<reference evidence="2 3" key="1">
    <citation type="journal article" date="2023" name="G3 (Bethesda)">
        <title>A chromosome-level genome assembly of Zasmidium syzygii isolated from banana leaves.</title>
        <authorList>
            <person name="van Westerhoven A.C."/>
            <person name="Mehrabi R."/>
            <person name="Talebi R."/>
            <person name="Steentjes M.B.F."/>
            <person name="Corcolon B."/>
            <person name="Chong P.A."/>
            <person name="Kema G.H.J."/>
            <person name="Seidl M.F."/>
        </authorList>
    </citation>
    <scope>NUCLEOTIDE SEQUENCE [LARGE SCALE GENOMIC DNA]</scope>
    <source>
        <strain evidence="2 3">P124</strain>
    </source>
</reference>
<evidence type="ECO:0000259" key="1">
    <source>
        <dbReference type="PROSITE" id="PS51186"/>
    </source>
</evidence>
<evidence type="ECO:0000313" key="2">
    <source>
        <dbReference type="EMBL" id="KAK4498880.1"/>
    </source>
</evidence>
<gene>
    <name evidence="2" type="ORF">PRZ48_009390</name>
</gene>
<keyword evidence="3" id="KW-1185">Reference proteome</keyword>
<dbReference type="SUPFAM" id="SSF55729">
    <property type="entry name" value="Acyl-CoA N-acyltransferases (Nat)"/>
    <property type="match status" value="1"/>
</dbReference>
<organism evidence="2 3">
    <name type="scientific">Zasmidium cellare</name>
    <name type="common">Wine cellar mold</name>
    <name type="synonym">Racodium cellare</name>
    <dbReference type="NCBI Taxonomy" id="395010"/>
    <lineage>
        <taxon>Eukaryota</taxon>
        <taxon>Fungi</taxon>
        <taxon>Dikarya</taxon>
        <taxon>Ascomycota</taxon>
        <taxon>Pezizomycotina</taxon>
        <taxon>Dothideomycetes</taxon>
        <taxon>Dothideomycetidae</taxon>
        <taxon>Mycosphaerellales</taxon>
        <taxon>Mycosphaerellaceae</taxon>
        <taxon>Zasmidium</taxon>
    </lineage>
</organism>
<proteinExistence type="predicted"/>
<dbReference type="Proteomes" id="UP001305779">
    <property type="component" value="Unassembled WGS sequence"/>
</dbReference>
<accession>A0ABR0EC85</accession>
<evidence type="ECO:0000313" key="3">
    <source>
        <dbReference type="Proteomes" id="UP001305779"/>
    </source>
</evidence>
<dbReference type="PANTHER" id="PTHR43415:SF3">
    <property type="entry name" value="GNAT-FAMILY ACETYLTRANSFERASE"/>
    <property type="match status" value="1"/>
</dbReference>